<dbReference type="EMBL" id="JAPEUY010000001">
    <property type="protein sequence ID" value="KAJ4377511.1"/>
    <property type="molecule type" value="Genomic_DNA"/>
</dbReference>
<evidence type="ECO:0000259" key="1">
    <source>
        <dbReference type="Pfam" id="PF12697"/>
    </source>
</evidence>
<evidence type="ECO:0000313" key="2">
    <source>
        <dbReference type="EMBL" id="KAJ4377511.1"/>
    </source>
</evidence>
<evidence type="ECO:0000313" key="3">
    <source>
        <dbReference type="Proteomes" id="UP001140560"/>
    </source>
</evidence>
<dbReference type="Gene3D" id="3.40.50.1820">
    <property type="entry name" value="alpha/beta hydrolase"/>
    <property type="match status" value="1"/>
</dbReference>
<organism evidence="2 3">
    <name type="scientific">Neocucurbitaria cava</name>
    <dbReference type="NCBI Taxonomy" id="798079"/>
    <lineage>
        <taxon>Eukaryota</taxon>
        <taxon>Fungi</taxon>
        <taxon>Dikarya</taxon>
        <taxon>Ascomycota</taxon>
        <taxon>Pezizomycotina</taxon>
        <taxon>Dothideomycetes</taxon>
        <taxon>Pleosporomycetidae</taxon>
        <taxon>Pleosporales</taxon>
        <taxon>Pleosporineae</taxon>
        <taxon>Cucurbitariaceae</taxon>
        <taxon>Neocucurbitaria</taxon>
    </lineage>
</organism>
<dbReference type="AlphaFoldDB" id="A0A9W9CR26"/>
<comment type="caution">
    <text evidence="2">The sequence shown here is derived from an EMBL/GenBank/DDBJ whole genome shotgun (WGS) entry which is preliminary data.</text>
</comment>
<keyword evidence="3" id="KW-1185">Reference proteome</keyword>
<dbReference type="PANTHER" id="PTHR43689">
    <property type="entry name" value="HYDROLASE"/>
    <property type="match status" value="1"/>
</dbReference>
<dbReference type="SUPFAM" id="SSF53474">
    <property type="entry name" value="alpha/beta-Hydrolases"/>
    <property type="match status" value="1"/>
</dbReference>
<protein>
    <recommendedName>
        <fullName evidence="1">AB hydrolase-1 domain-containing protein</fullName>
    </recommendedName>
</protein>
<dbReference type="Pfam" id="PF12697">
    <property type="entry name" value="Abhydrolase_6"/>
    <property type="match status" value="1"/>
</dbReference>
<dbReference type="PANTHER" id="PTHR43689:SF8">
    <property type="entry name" value="ALPHA_BETA-HYDROLASES SUPERFAMILY PROTEIN"/>
    <property type="match status" value="1"/>
</dbReference>
<dbReference type="InterPro" id="IPR029058">
    <property type="entry name" value="AB_hydrolase_fold"/>
</dbReference>
<dbReference type="OrthoDB" id="6431331at2759"/>
<proteinExistence type="predicted"/>
<sequence>MSPDTSTDPTALTQTFHYSNSTHTYSIKWVSLGSPDSPPLIFIHGTPWSSRVWTSLALALSRQYHVYLFDNPGFGDSPLERTITGQAFNPVDKVTELDADLARQSEVFAALYKSWEADWSDDDDGGKKRAAHVIAHDHGGLMSLRAYLLHACHYASLCLLDVVAIGPFGQPLFKSVAQHPEYFKQLPDLAFEGILESYIRNAAFTTLANDTMEMLKAPWLRGEVGKEGFIRQLCQANWRSTEAVEGRYGEVGRQIPVKVVWGTEDRWIPVETARRLGDALGAREVVEIEGAGHLVMYDQPAQLGVEIARWLGAVGR</sequence>
<accession>A0A9W9CR26</accession>
<dbReference type="InterPro" id="IPR000073">
    <property type="entry name" value="AB_hydrolase_1"/>
</dbReference>
<gene>
    <name evidence="2" type="ORF">N0V83_000336</name>
</gene>
<reference evidence="2" key="1">
    <citation type="submission" date="2022-10" db="EMBL/GenBank/DDBJ databases">
        <title>Tapping the CABI collections for fungal endophytes: first genome assemblies for Collariella, Neodidymelliopsis, Ascochyta clinopodiicola, Didymella pomorum, Didymosphaeria variabile, Neocosmospora piperis and Neocucurbitaria cava.</title>
        <authorList>
            <person name="Hill R."/>
        </authorList>
    </citation>
    <scope>NUCLEOTIDE SEQUENCE</scope>
    <source>
        <strain evidence="2">IMI 356814</strain>
    </source>
</reference>
<name>A0A9W9CR26_9PLEO</name>
<feature type="domain" description="AB hydrolase-1" evidence="1">
    <location>
        <begin position="40"/>
        <end position="302"/>
    </location>
</feature>
<dbReference type="Proteomes" id="UP001140560">
    <property type="component" value="Unassembled WGS sequence"/>
</dbReference>